<protein>
    <submittedName>
        <fullName evidence="1">ATP synthase F1 subunit delta</fullName>
    </submittedName>
</protein>
<gene>
    <name evidence="1" type="primary">atpH</name>
    <name evidence="1" type="ORF">KO493_06555</name>
</gene>
<name>A0ACC5U7Q6_9FLAO</name>
<accession>A0ACC5U7Q6</accession>
<sequence length="178" mass="19371">MAGARAAIRYAKAVLNVALNQNVAQVVGEDMKLITNTIADSKDLSEMLQSPVVPSSVKKSVLLEVFNGVNIITSNLIDLLIENNRINIFENVASKYNQLFDESQGIEHATVTTAVALSADLEQKVLAKAKEISGKQVDLENIIDESIIGGFILRVGDVQYNASVANQLNNLKREFTLN</sequence>
<keyword evidence="2" id="KW-1185">Reference proteome</keyword>
<organism evidence="1 2">
    <name type="scientific">Pseudotamlana agarivorans</name>
    <dbReference type="NCBI Taxonomy" id="481183"/>
    <lineage>
        <taxon>Bacteria</taxon>
        <taxon>Pseudomonadati</taxon>
        <taxon>Bacteroidota</taxon>
        <taxon>Flavobacteriia</taxon>
        <taxon>Flavobacteriales</taxon>
        <taxon>Flavobacteriaceae</taxon>
        <taxon>Pseudotamlana</taxon>
    </lineage>
</organism>
<dbReference type="Proteomes" id="UP001647509">
    <property type="component" value="Unassembled WGS sequence"/>
</dbReference>
<reference evidence="1" key="1">
    <citation type="submission" date="2021-05" db="EMBL/GenBank/DDBJ databases">
        <title>Draft genomes of bacteria isolated from model marine particles.</title>
        <authorList>
            <person name="Datta M.S."/>
            <person name="Schwartzman J.A."/>
            <person name="Enke T.N."/>
            <person name="Saavedra J."/>
            <person name="Cermak N."/>
            <person name="Cordero O.X."/>
        </authorList>
    </citation>
    <scope>NUCLEOTIDE SEQUENCE</scope>
    <source>
        <strain evidence="1">I2M19</strain>
    </source>
</reference>
<evidence type="ECO:0000313" key="2">
    <source>
        <dbReference type="Proteomes" id="UP001647509"/>
    </source>
</evidence>
<comment type="caution">
    <text evidence="1">The sequence shown here is derived from an EMBL/GenBank/DDBJ whole genome shotgun (WGS) entry which is preliminary data.</text>
</comment>
<evidence type="ECO:0000313" key="1">
    <source>
        <dbReference type="EMBL" id="MBU2950351.1"/>
    </source>
</evidence>
<dbReference type="EMBL" id="JAHKPD010000012">
    <property type="protein sequence ID" value="MBU2950351.1"/>
    <property type="molecule type" value="Genomic_DNA"/>
</dbReference>
<proteinExistence type="predicted"/>